<proteinExistence type="predicted"/>
<evidence type="ECO:0000313" key="7">
    <source>
        <dbReference type="Proteomes" id="UP000535491"/>
    </source>
</evidence>
<dbReference type="GO" id="GO:0031012">
    <property type="term" value="C:extracellular matrix"/>
    <property type="evidence" value="ECO:0007669"/>
    <property type="project" value="InterPro"/>
</dbReference>
<dbReference type="Gene3D" id="3.40.390.10">
    <property type="entry name" value="Collagenase (Catalytic Domain)"/>
    <property type="match status" value="1"/>
</dbReference>
<keyword evidence="4" id="KW-0862">Zinc</keyword>
<dbReference type="Pfam" id="PF00413">
    <property type="entry name" value="Peptidase_M10"/>
    <property type="match status" value="1"/>
</dbReference>
<dbReference type="Proteomes" id="UP000535491">
    <property type="component" value="Unassembled WGS sequence"/>
</dbReference>
<dbReference type="GO" id="GO:0008270">
    <property type="term" value="F:zinc ion binding"/>
    <property type="evidence" value="ECO:0007669"/>
    <property type="project" value="InterPro"/>
</dbReference>
<dbReference type="RefSeq" id="WP_181753338.1">
    <property type="nucleotide sequence ID" value="NZ_JACEIQ010000017.1"/>
</dbReference>
<reference evidence="6 7" key="1">
    <citation type="submission" date="2020-07" db="EMBL/GenBank/DDBJ databases">
        <authorList>
            <person name="Feng H."/>
        </authorList>
    </citation>
    <scope>NUCLEOTIDE SEQUENCE [LARGE SCALE GENOMIC DNA]</scope>
    <source>
        <strain evidence="7">s-10</strain>
    </source>
</reference>
<keyword evidence="2" id="KW-0479">Metal-binding</keyword>
<gene>
    <name evidence="6" type="ORF">H1191_15280</name>
</gene>
<keyword evidence="1 6" id="KW-0645">Protease</keyword>
<sequence>MNGIPSKMMFTLLFALVMVFGVVAEVYAYGWTGAKQCHYYYVKFRWGGNISNNHKTNFSAALKNWNNAQNKRHFVGDNNASGVLDSYYSSTQGYYGTTTWTPATGCIDAWASKMNKYYYATSDPFSGQGVGGHELGHALGLGHTNYWVLMNPGREIYNDVWTPQPDDIKGVNNLY</sequence>
<dbReference type="SUPFAM" id="SSF55486">
    <property type="entry name" value="Metalloproteases ('zincins'), catalytic domain"/>
    <property type="match status" value="1"/>
</dbReference>
<evidence type="ECO:0000256" key="4">
    <source>
        <dbReference type="ARBA" id="ARBA00022833"/>
    </source>
</evidence>
<dbReference type="GO" id="GO:0004222">
    <property type="term" value="F:metalloendopeptidase activity"/>
    <property type="evidence" value="ECO:0007669"/>
    <property type="project" value="InterPro"/>
</dbReference>
<keyword evidence="7" id="KW-1185">Reference proteome</keyword>
<keyword evidence="6" id="KW-0482">Metalloprotease</keyword>
<accession>A0A7W1WTE6</accession>
<dbReference type="AlphaFoldDB" id="A0A7W1WTE6"/>
<organism evidence="6 7">
    <name type="scientific">Paenactinomyces guangxiensis</name>
    <dbReference type="NCBI Taxonomy" id="1490290"/>
    <lineage>
        <taxon>Bacteria</taxon>
        <taxon>Bacillati</taxon>
        <taxon>Bacillota</taxon>
        <taxon>Bacilli</taxon>
        <taxon>Bacillales</taxon>
        <taxon>Thermoactinomycetaceae</taxon>
        <taxon>Paenactinomyces</taxon>
    </lineage>
</organism>
<evidence type="ECO:0000256" key="2">
    <source>
        <dbReference type="ARBA" id="ARBA00022723"/>
    </source>
</evidence>
<dbReference type="EMBL" id="JACEIQ010000017">
    <property type="protein sequence ID" value="MBA4495659.1"/>
    <property type="molecule type" value="Genomic_DNA"/>
</dbReference>
<protein>
    <submittedName>
        <fullName evidence="6">Matrixin family metalloprotease</fullName>
    </submittedName>
</protein>
<evidence type="ECO:0000256" key="1">
    <source>
        <dbReference type="ARBA" id="ARBA00022670"/>
    </source>
</evidence>
<name>A0A7W1WTE6_9BACL</name>
<evidence type="ECO:0000256" key="3">
    <source>
        <dbReference type="ARBA" id="ARBA00022801"/>
    </source>
</evidence>
<keyword evidence="3" id="KW-0378">Hydrolase</keyword>
<dbReference type="GO" id="GO:0006508">
    <property type="term" value="P:proteolysis"/>
    <property type="evidence" value="ECO:0007669"/>
    <property type="project" value="UniProtKB-KW"/>
</dbReference>
<comment type="caution">
    <text evidence="6">The sequence shown here is derived from an EMBL/GenBank/DDBJ whole genome shotgun (WGS) entry which is preliminary data.</text>
</comment>
<dbReference type="InterPro" id="IPR001818">
    <property type="entry name" value="Pept_M10_metallopeptidase"/>
</dbReference>
<dbReference type="InterPro" id="IPR024079">
    <property type="entry name" value="MetalloPept_cat_dom_sf"/>
</dbReference>
<feature type="domain" description="Peptidase M10 metallopeptidase" evidence="5">
    <location>
        <begin position="122"/>
        <end position="175"/>
    </location>
</feature>
<evidence type="ECO:0000313" key="6">
    <source>
        <dbReference type="EMBL" id="MBA4495659.1"/>
    </source>
</evidence>
<evidence type="ECO:0000259" key="5">
    <source>
        <dbReference type="Pfam" id="PF00413"/>
    </source>
</evidence>